<dbReference type="AlphaFoldDB" id="A0AAE4Z8L1"/>
<keyword evidence="2" id="KW-0489">Methyltransferase</keyword>
<comment type="caution">
    <text evidence="2">The sequence shown here is derived from an EMBL/GenBank/DDBJ whole genome shotgun (WGS) entry which is preliminary data.</text>
</comment>
<gene>
    <name evidence="2" type="ORF">GWO12_09195</name>
</gene>
<dbReference type="SUPFAM" id="SSF53335">
    <property type="entry name" value="S-adenosyl-L-methionine-dependent methyltransferases"/>
    <property type="match status" value="1"/>
</dbReference>
<dbReference type="CDD" id="cd02440">
    <property type="entry name" value="AdoMet_MTases"/>
    <property type="match status" value="1"/>
</dbReference>
<dbReference type="InterPro" id="IPR041698">
    <property type="entry name" value="Methyltransf_25"/>
</dbReference>
<evidence type="ECO:0000313" key="3">
    <source>
        <dbReference type="Proteomes" id="UP000702544"/>
    </source>
</evidence>
<name>A0AAE4Z8L1_9BACT</name>
<dbReference type="Pfam" id="PF13649">
    <property type="entry name" value="Methyltransf_25"/>
    <property type="match status" value="1"/>
</dbReference>
<dbReference type="Gene3D" id="2.20.25.110">
    <property type="entry name" value="S-adenosyl-L-methionine-dependent methyltransferases"/>
    <property type="match status" value="1"/>
</dbReference>
<dbReference type="EMBL" id="JAACAK010000067">
    <property type="protein sequence ID" value="NIR75274.1"/>
    <property type="molecule type" value="Genomic_DNA"/>
</dbReference>
<dbReference type="PANTHER" id="PTHR43591">
    <property type="entry name" value="METHYLTRANSFERASE"/>
    <property type="match status" value="1"/>
</dbReference>
<dbReference type="InterPro" id="IPR029063">
    <property type="entry name" value="SAM-dependent_MTases_sf"/>
</dbReference>
<sequence>MSETRRLPEWYRDWFGEEYLALYPHRDEEEARDGVELVMQHCGRVDGLVLDLACGAGRHMLHFRRLGVTPVGLDLSASLLRQARDLDSEMRLVRGDMRHLPFADSSFALVANFFTSFGYFAEPEEDRRVLGEIRRVLRGGGCFALDFLNAQRVRDGLVPRDERKLGDRRVVQERRLEEDGRVVVKEIKIYGATADRPESVYFERVRLYEPDELVTLLRNADLEPKHTFGDYTGGPACPDCARYILIGYAT</sequence>
<accession>A0AAE4Z8L1</accession>
<evidence type="ECO:0000313" key="2">
    <source>
        <dbReference type="EMBL" id="NIR75274.1"/>
    </source>
</evidence>
<dbReference type="Proteomes" id="UP000702544">
    <property type="component" value="Unassembled WGS sequence"/>
</dbReference>
<proteinExistence type="predicted"/>
<dbReference type="Gene3D" id="3.40.50.150">
    <property type="entry name" value="Vaccinia Virus protein VP39"/>
    <property type="match status" value="1"/>
</dbReference>
<protein>
    <submittedName>
        <fullName evidence="2">Class I SAM-dependent methyltransferase</fullName>
    </submittedName>
</protein>
<dbReference type="GO" id="GO:0008168">
    <property type="term" value="F:methyltransferase activity"/>
    <property type="evidence" value="ECO:0007669"/>
    <property type="project" value="UniProtKB-KW"/>
</dbReference>
<evidence type="ECO:0000259" key="1">
    <source>
        <dbReference type="Pfam" id="PF13649"/>
    </source>
</evidence>
<feature type="domain" description="Methyltransferase" evidence="1">
    <location>
        <begin position="49"/>
        <end position="141"/>
    </location>
</feature>
<keyword evidence="2" id="KW-0808">Transferase</keyword>
<organism evidence="2 3">
    <name type="scientific">Candidatus Kutchimonas denitrificans</name>
    <dbReference type="NCBI Taxonomy" id="3056748"/>
    <lineage>
        <taxon>Bacteria</taxon>
        <taxon>Pseudomonadati</taxon>
        <taxon>Gemmatimonadota</taxon>
        <taxon>Gemmatimonadia</taxon>
        <taxon>Candidatus Palauibacterales</taxon>
        <taxon>Candidatus Palauibacteraceae</taxon>
        <taxon>Candidatus Kutchimonas</taxon>
    </lineage>
</organism>
<reference evidence="2 3" key="1">
    <citation type="submission" date="2020-01" db="EMBL/GenBank/DDBJ databases">
        <title>Genomes assembled from Gulf of Kutch pelagic sediment metagenomes.</title>
        <authorList>
            <person name="Chandrashekar M."/>
            <person name="Mahajan M.S."/>
            <person name="Dave K.J."/>
            <person name="Vatsa P."/>
            <person name="Nathani N.M."/>
        </authorList>
    </citation>
    <scope>NUCLEOTIDE SEQUENCE [LARGE SCALE GENOMIC DNA]</scope>
    <source>
        <strain evidence="2">KS3-K002</strain>
    </source>
</reference>
<dbReference type="GO" id="GO:0032259">
    <property type="term" value="P:methylation"/>
    <property type="evidence" value="ECO:0007669"/>
    <property type="project" value="UniProtKB-KW"/>
</dbReference>